<dbReference type="OrthoDB" id="2985014at2759"/>
<dbReference type="EMBL" id="KZ819602">
    <property type="protein sequence ID" value="PWN38568.1"/>
    <property type="molecule type" value="Genomic_DNA"/>
</dbReference>
<feature type="transmembrane region" description="Helical" evidence="6">
    <location>
        <begin position="293"/>
        <end position="313"/>
    </location>
</feature>
<dbReference type="FunFam" id="1.20.1250.20:FF:000034">
    <property type="entry name" value="MFS general substrate transporter"/>
    <property type="match status" value="1"/>
</dbReference>
<sequence length="508" mass="56605">MSHPEEKTSHTPTDSFNDAKYNELESKGVVTHVLTEDAPLDNYVSSDDAKKMARIMRKMDWRVLPIASLLYLFSFLDRSAIGNARVAGMEEELKLTPSEYNACVSVFFGLYCLLEVPSNLLLKKYGAKIYLPIIVVLWGLIMAFTGLVKNFEGLLALRILLGGFEAGLFPGITYHLTNLYPRKEIQFRIGVFFSAATIAGAFGGLLAYGLSFVEIGGYNRWPWIFFVEGTLTVFVGVWSYFILFSSIPEAKFLTKDEQDFMQNAIIYDSTAIPMDDSYRWEYVRAGLLDWKPWLSIISYICCITPLYSIALTLPTILKVSLKYDAVHAQLMTVPIYIVAAFMVVVFAFFSDRFQNRSGFLIGGCVISAIGWGIGHAYPNNGKVRYGAMFLSSFSYAAFPSVVALLTQNIGGKTKRSVCIAIQVGVGGLAGIISSNIFLKRWAPAYMTSYLLNILFNCGAIFAAGIYWALLYLANQRKKRQIDSGAAAQISPEVLATMGDHSPYFVYKY</sequence>
<evidence type="ECO:0000313" key="9">
    <source>
        <dbReference type="Proteomes" id="UP000245771"/>
    </source>
</evidence>
<feature type="transmembrane region" description="Helical" evidence="6">
    <location>
        <begin position="383"/>
        <end position="405"/>
    </location>
</feature>
<feature type="transmembrane region" description="Helical" evidence="6">
    <location>
        <begin position="417"/>
        <end position="437"/>
    </location>
</feature>
<dbReference type="GO" id="GO:0016020">
    <property type="term" value="C:membrane"/>
    <property type="evidence" value="ECO:0007669"/>
    <property type="project" value="UniProtKB-SubCell"/>
</dbReference>
<dbReference type="AlphaFoldDB" id="A0A316VNC3"/>
<evidence type="ECO:0000256" key="1">
    <source>
        <dbReference type="ARBA" id="ARBA00004141"/>
    </source>
</evidence>
<feature type="transmembrane region" description="Helical" evidence="6">
    <location>
        <begin position="61"/>
        <end position="81"/>
    </location>
</feature>
<accession>A0A316VNC3</accession>
<dbReference type="PANTHER" id="PTHR43791">
    <property type="entry name" value="PERMEASE-RELATED"/>
    <property type="match status" value="1"/>
</dbReference>
<evidence type="ECO:0000256" key="6">
    <source>
        <dbReference type="SAM" id="Phobius"/>
    </source>
</evidence>
<feature type="transmembrane region" description="Helical" evidence="6">
    <location>
        <begin position="154"/>
        <end position="177"/>
    </location>
</feature>
<keyword evidence="5 6" id="KW-0472">Membrane</keyword>
<dbReference type="Proteomes" id="UP000245771">
    <property type="component" value="Unassembled WGS sequence"/>
</dbReference>
<dbReference type="RefSeq" id="XP_025358870.1">
    <property type="nucleotide sequence ID" value="XM_025500318.1"/>
</dbReference>
<evidence type="ECO:0000256" key="3">
    <source>
        <dbReference type="ARBA" id="ARBA00022692"/>
    </source>
</evidence>
<dbReference type="FunFam" id="1.20.1250.20:FF:000013">
    <property type="entry name" value="MFS general substrate transporter"/>
    <property type="match status" value="1"/>
</dbReference>
<protein>
    <submittedName>
        <fullName evidence="8">MFS general substrate transporter</fullName>
    </submittedName>
</protein>
<dbReference type="InterPro" id="IPR036259">
    <property type="entry name" value="MFS_trans_sf"/>
</dbReference>
<dbReference type="GeneID" id="37022099"/>
<evidence type="ECO:0000313" key="8">
    <source>
        <dbReference type="EMBL" id="PWN38568.1"/>
    </source>
</evidence>
<dbReference type="STRING" id="1280837.A0A316VNC3"/>
<evidence type="ECO:0000259" key="7">
    <source>
        <dbReference type="PROSITE" id="PS50850"/>
    </source>
</evidence>
<dbReference type="InterPro" id="IPR011701">
    <property type="entry name" value="MFS"/>
</dbReference>
<dbReference type="InterPro" id="IPR020846">
    <property type="entry name" value="MFS_dom"/>
</dbReference>
<feature type="transmembrane region" description="Helical" evidence="6">
    <location>
        <begin position="223"/>
        <end position="243"/>
    </location>
</feature>
<proteinExistence type="predicted"/>
<reference evidence="8 9" key="1">
    <citation type="journal article" date="2018" name="Mol. Biol. Evol.">
        <title>Broad Genomic Sampling Reveals a Smut Pathogenic Ancestry of the Fungal Clade Ustilaginomycotina.</title>
        <authorList>
            <person name="Kijpornyongpan T."/>
            <person name="Mondo S.J."/>
            <person name="Barry K."/>
            <person name="Sandor L."/>
            <person name="Lee J."/>
            <person name="Lipzen A."/>
            <person name="Pangilinan J."/>
            <person name="LaButti K."/>
            <person name="Hainaut M."/>
            <person name="Henrissat B."/>
            <person name="Grigoriev I.V."/>
            <person name="Spatafora J.W."/>
            <person name="Aime M.C."/>
        </authorList>
    </citation>
    <scope>NUCLEOTIDE SEQUENCE [LARGE SCALE GENOMIC DNA]</scope>
    <source>
        <strain evidence="8 9">MCA 3882</strain>
    </source>
</reference>
<evidence type="ECO:0000256" key="2">
    <source>
        <dbReference type="ARBA" id="ARBA00022448"/>
    </source>
</evidence>
<dbReference type="InParanoid" id="A0A316VNC3"/>
<evidence type="ECO:0000256" key="5">
    <source>
        <dbReference type="ARBA" id="ARBA00023136"/>
    </source>
</evidence>
<feature type="transmembrane region" description="Helical" evidence="6">
    <location>
        <begin position="357"/>
        <end position="377"/>
    </location>
</feature>
<keyword evidence="3 6" id="KW-0812">Transmembrane</keyword>
<feature type="transmembrane region" description="Helical" evidence="6">
    <location>
        <begin position="449"/>
        <end position="473"/>
    </location>
</feature>
<dbReference type="PROSITE" id="PS50850">
    <property type="entry name" value="MFS"/>
    <property type="match status" value="1"/>
</dbReference>
<evidence type="ECO:0000256" key="4">
    <source>
        <dbReference type="ARBA" id="ARBA00022989"/>
    </source>
</evidence>
<feature type="transmembrane region" description="Helical" evidence="6">
    <location>
        <begin position="333"/>
        <end position="350"/>
    </location>
</feature>
<gene>
    <name evidence="8" type="ORF">FA14DRAFT_171217</name>
</gene>
<name>A0A316VNC3_9BASI</name>
<feature type="transmembrane region" description="Helical" evidence="6">
    <location>
        <begin position="189"/>
        <end position="211"/>
    </location>
</feature>
<dbReference type="GO" id="GO:0022857">
    <property type="term" value="F:transmembrane transporter activity"/>
    <property type="evidence" value="ECO:0007669"/>
    <property type="project" value="InterPro"/>
</dbReference>
<dbReference type="Pfam" id="PF07690">
    <property type="entry name" value="MFS_1"/>
    <property type="match status" value="1"/>
</dbReference>
<feature type="transmembrane region" description="Helical" evidence="6">
    <location>
        <begin position="129"/>
        <end position="148"/>
    </location>
</feature>
<keyword evidence="2" id="KW-0813">Transport</keyword>
<dbReference type="SUPFAM" id="SSF103473">
    <property type="entry name" value="MFS general substrate transporter"/>
    <property type="match status" value="1"/>
</dbReference>
<keyword evidence="9" id="KW-1185">Reference proteome</keyword>
<dbReference type="PANTHER" id="PTHR43791:SF46">
    <property type="entry name" value="MAJOR FACILITATOR SUPERFAMILY (MFS) PROFILE DOMAIN-CONTAINING PROTEIN-RELATED"/>
    <property type="match status" value="1"/>
</dbReference>
<comment type="subcellular location">
    <subcellularLocation>
        <location evidence="1">Membrane</location>
        <topology evidence="1">Multi-pass membrane protein</topology>
    </subcellularLocation>
</comment>
<dbReference type="Gene3D" id="1.20.1250.20">
    <property type="entry name" value="MFS general substrate transporter like domains"/>
    <property type="match status" value="2"/>
</dbReference>
<feature type="domain" description="Major facilitator superfamily (MFS) profile" evidence="7">
    <location>
        <begin position="63"/>
        <end position="476"/>
    </location>
</feature>
<organism evidence="8 9">
    <name type="scientific">Meira miltonrushii</name>
    <dbReference type="NCBI Taxonomy" id="1280837"/>
    <lineage>
        <taxon>Eukaryota</taxon>
        <taxon>Fungi</taxon>
        <taxon>Dikarya</taxon>
        <taxon>Basidiomycota</taxon>
        <taxon>Ustilaginomycotina</taxon>
        <taxon>Exobasidiomycetes</taxon>
        <taxon>Exobasidiales</taxon>
        <taxon>Brachybasidiaceae</taxon>
        <taxon>Meira</taxon>
    </lineage>
</organism>
<feature type="transmembrane region" description="Helical" evidence="6">
    <location>
        <begin position="101"/>
        <end position="122"/>
    </location>
</feature>
<keyword evidence="4 6" id="KW-1133">Transmembrane helix</keyword>